<keyword evidence="3" id="KW-1185">Reference proteome</keyword>
<proteinExistence type="predicted"/>
<keyword evidence="1" id="KW-0472">Membrane</keyword>
<keyword evidence="1" id="KW-1133">Transmembrane helix</keyword>
<accession>A0A1H3ZXS8</accession>
<dbReference type="AlphaFoldDB" id="A0A1H3ZXS8"/>
<keyword evidence="1" id="KW-0812">Transmembrane</keyword>
<dbReference type="STRING" id="1122198.SAMN02745729_102204"/>
<sequence length="41" mass="4630">MEHLIIWTLVALLLFMCFGALYGAGSFIAATLRNVFRTPRD</sequence>
<dbReference type="RefSeq" id="WP_302847863.1">
    <property type="nucleotide sequence ID" value="NZ_FNRJ01000002.1"/>
</dbReference>
<gene>
    <name evidence="2" type="ORF">SAMN02745729_102204</name>
</gene>
<dbReference type="Proteomes" id="UP000242469">
    <property type="component" value="Unassembled WGS sequence"/>
</dbReference>
<feature type="transmembrane region" description="Helical" evidence="1">
    <location>
        <begin position="6"/>
        <end position="32"/>
    </location>
</feature>
<protein>
    <submittedName>
        <fullName evidence="2">Uncharacterized protein</fullName>
    </submittedName>
</protein>
<organism evidence="2 3">
    <name type="scientific">Marinobacterium iners DSM 11526</name>
    <dbReference type="NCBI Taxonomy" id="1122198"/>
    <lineage>
        <taxon>Bacteria</taxon>
        <taxon>Pseudomonadati</taxon>
        <taxon>Pseudomonadota</taxon>
        <taxon>Gammaproteobacteria</taxon>
        <taxon>Oceanospirillales</taxon>
        <taxon>Oceanospirillaceae</taxon>
        <taxon>Marinobacterium</taxon>
    </lineage>
</organism>
<dbReference type="EMBL" id="FNRJ01000002">
    <property type="protein sequence ID" value="SEA28455.1"/>
    <property type="molecule type" value="Genomic_DNA"/>
</dbReference>
<evidence type="ECO:0000313" key="3">
    <source>
        <dbReference type="Proteomes" id="UP000242469"/>
    </source>
</evidence>
<evidence type="ECO:0000256" key="1">
    <source>
        <dbReference type="SAM" id="Phobius"/>
    </source>
</evidence>
<reference evidence="3" key="1">
    <citation type="submission" date="2016-10" db="EMBL/GenBank/DDBJ databases">
        <authorList>
            <person name="Varghese N."/>
            <person name="Submissions S."/>
        </authorList>
    </citation>
    <scope>NUCLEOTIDE SEQUENCE [LARGE SCALE GENOMIC DNA]</scope>
    <source>
        <strain evidence="3">DSM 11526</strain>
    </source>
</reference>
<name>A0A1H3ZXS8_9GAMM</name>
<evidence type="ECO:0000313" key="2">
    <source>
        <dbReference type="EMBL" id="SEA28455.1"/>
    </source>
</evidence>